<feature type="transmembrane region" description="Helical" evidence="1">
    <location>
        <begin position="227"/>
        <end position="246"/>
    </location>
</feature>
<dbReference type="PANTHER" id="PTHR31061:SF24">
    <property type="entry name" value="LD22376P"/>
    <property type="match status" value="1"/>
</dbReference>
<keyword evidence="4" id="KW-1185">Reference proteome</keyword>
<accession>A0ABV5LQ65</accession>
<feature type="transmembrane region" description="Helical" evidence="1">
    <location>
        <begin position="12"/>
        <end position="32"/>
    </location>
</feature>
<feature type="transmembrane region" description="Helical" evidence="1">
    <location>
        <begin position="258"/>
        <end position="281"/>
    </location>
</feature>
<name>A0ABV5LQ65_9ACTN</name>
<proteinExistence type="predicted"/>
<feature type="transmembrane region" description="Helical" evidence="1">
    <location>
        <begin position="349"/>
        <end position="369"/>
    </location>
</feature>
<sequence>MGSSPSRLRLQSLDVVRGLMLVVSVSVDSLVLVDVPTWFNHAKWAGVGVVDLVFPTFVTLTGCGLGFAMHRRTDVRSLGRRILVLVAVGLLYNALVLNSWVPDTWRFTGVLQLYAVVVLVLALLHLVTRDWRGWALLTVLLAAASTVVLTLSARDCPGRTLTPECNPSGVVDLAWLGPGHMYAGGVLGHDPEGLVAILGALVSASAGVTLGHLLLARPGRSALPGLALALGAAGLAWACSVVPQALAGVDLPTMKRLWTPPFGLSVAAGVLVVLLMAHLLLDRPRNPAVVRGAVWPLIALGRNSLLVYFGSHVAMALLTRSVDAQGVDLPTRIADGITRASSLTGHEQLAFSVAAVLAWTLVAAVLHRFRIYLRP</sequence>
<dbReference type="EMBL" id="JBHMDM010000002">
    <property type="protein sequence ID" value="MFB9376186.1"/>
    <property type="molecule type" value="Genomic_DNA"/>
</dbReference>
<dbReference type="Proteomes" id="UP001589748">
    <property type="component" value="Unassembled WGS sequence"/>
</dbReference>
<protein>
    <submittedName>
        <fullName evidence="3">Heparan-alpha-glucosaminide N-acetyltransferase domain-containing protein</fullName>
    </submittedName>
</protein>
<evidence type="ECO:0000256" key="1">
    <source>
        <dbReference type="SAM" id="Phobius"/>
    </source>
</evidence>
<feature type="domain" description="Heparan-alpha-glucosaminide N-acetyltransferase catalytic" evidence="2">
    <location>
        <begin position="9"/>
        <end position="148"/>
    </location>
</feature>
<feature type="transmembrane region" description="Helical" evidence="1">
    <location>
        <begin position="194"/>
        <end position="215"/>
    </location>
</feature>
<reference evidence="3 4" key="1">
    <citation type="submission" date="2024-09" db="EMBL/GenBank/DDBJ databases">
        <authorList>
            <person name="Sun Q."/>
            <person name="Mori K."/>
        </authorList>
    </citation>
    <scope>NUCLEOTIDE SEQUENCE [LARGE SCALE GENOMIC DNA]</scope>
    <source>
        <strain evidence="3 4">TISTR 1856</strain>
    </source>
</reference>
<feature type="transmembrane region" description="Helical" evidence="1">
    <location>
        <begin position="52"/>
        <end position="70"/>
    </location>
</feature>
<keyword evidence="1" id="KW-0472">Membrane</keyword>
<gene>
    <name evidence="3" type="ORF">ACFFVI_04310</name>
</gene>
<keyword evidence="1" id="KW-1133">Transmembrane helix</keyword>
<dbReference type="RefSeq" id="WP_380134748.1">
    <property type="nucleotide sequence ID" value="NZ_JBHLUI010000002.1"/>
</dbReference>
<evidence type="ECO:0000259" key="2">
    <source>
        <dbReference type="Pfam" id="PF07786"/>
    </source>
</evidence>
<organism evidence="3 4">
    <name type="scientific">Kineococcus gynurae</name>
    <dbReference type="NCBI Taxonomy" id="452979"/>
    <lineage>
        <taxon>Bacteria</taxon>
        <taxon>Bacillati</taxon>
        <taxon>Actinomycetota</taxon>
        <taxon>Actinomycetes</taxon>
        <taxon>Kineosporiales</taxon>
        <taxon>Kineosporiaceae</taxon>
        <taxon>Kineococcus</taxon>
    </lineage>
</organism>
<feature type="transmembrane region" description="Helical" evidence="1">
    <location>
        <begin position="82"/>
        <end position="101"/>
    </location>
</feature>
<feature type="transmembrane region" description="Helical" evidence="1">
    <location>
        <begin position="134"/>
        <end position="153"/>
    </location>
</feature>
<evidence type="ECO:0000313" key="4">
    <source>
        <dbReference type="Proteomes" id="UP001589748"/>
    </source>
</evidence>
<evidence type="ECO:0000313" key="3">
    <source>
        <dbReference type="EMBL" id="MFB9376186.1"/>
    </source>
</evidence>
<dbReference type="InterPro" id="IPR012429">
    <property type="entry name" value="HGSNAT_cat"/>
</dbReference>
<dbReference type="Pfam" id="PF07786">
    <property type="entry name" value="HGSNAT_cat"/>
    <property type="match status" value="1"/>
</dbReference>
<comment type="caution">
    <text evidence="3">The sequence shown here is derived from an EMBL/GenBank/DDBJ whole genome shotgun (WGS) entry which is preliminary data.</text>
</comment>
<dbReference type="PANTHER" id="PTHR31061">
    <property type="entry name" value="LD22376P"/>
    <property type="match status" value="1"/>
</dbReference>
<feature type="transmembrane region" description="Helical" evidence="1">
    <location>
        <begin position="107"/>
        <end position="127"/>
    </location>
</feature>
<keyword evidence="1" id="KW-0812">Transmembrane</keyword>
<feature type="transmembrane region" description="Helical" evidence="1">
    <location>
        <begin position="293"/>
        <end position="311"/>
    </location>
</feature>